<dbReference type="Gene3D" id="3.30.300.30">
    <property type="match status" value="2"/>
</dbReference>
<evidence type="ECO:0000256" key="3">
    <source>
        <dbReference type="ARBA" id="ARBA00022553"/>
    </source>
</evidence>
<dbReference type="PROSITE" id="PS50075">
    <property type="entry name" value="CARRIER"/>
    <property type="match status" value="2"/>
</dbReference>
<organism evidence="5 6">
    <name type="scientific">Chitinophaga rhizophila</name>
    <dbReference type="NCBI Taxonomy" id="2866212"/>
    <lineage>
        <taxon>Bacteria</taxon>
        <taxon>Pseudomonadati</taxon>
        <taxon>Bacteroidota</taxon>
        <taxon>Chitinophagia</taxon>
        <taxon>Chitinophagales</taxon>
        <taxon>Chitinophagaceae</taxon>
        <taxon>Chitinophaga</taxon>
    </lineage>
</organism>
<dbReference type="InterPro" id="IPR000873">
    <property type="entry name" value="AMP-dep_synth/lig_dom"/>
</dbReference>
<comment type="caution">
    <text evidence="5">The sequence shown here is derived from an EMBL/GenBank/DDBJ whole genome shotgun (WGS) entry which is preliminary data.</text>
</comment>
<dbReference type="SUPFAM" id="SSF56801">
    <property type="entry name" value="Acetyl-CoA synthetase-like"/>
    <property type="match status" value="2"/>
</dbReference>
<dbReference type="NCBIfam" id="NF003417">
    <property type="entry name" value="PRK04813.1"/>
    <property type="match status" value="2"/>
</dbReference>
<dbReference type="InterPro" id="IPR009081">
    <property type="entry name" value="PP-bd_ACP"/>
</dbReference>
<dbReference type="Gene3D" id="3.30.559.10">
    <property type="entry name" value="Chloramphenicol acetyltransferase-like domain"/>
    <property type="match status" value="2"/>
</dbReference>
<dbReference type="InterPro" id="IPR023213">
    <property type="entry name" value="CAT-like_dom_sf"/>
</dbReference>
<dbReference type="Gene3D" id="3.30.559.30">
    <property type="entry name" value="Nonribosomal peptide synthetase, condensation domain"/>
    <property type="match status" value="2"/>
</dbReference>
<dbReference type="InterPro" id="IPR020806">
    <property type="entry name" value="PKS_PP-bd"/>
</dbReference>
<dbReference type="InterPro" id="IPR036736">
    <property type="entry name" value="ACP-like_sf"/>
</dbReference>
<evidence type="ECO:0000313" key="6">
    <source>
        <dbReference type="Proteomes" id="UP000812961"/>
    </source>
</evidence>
<dbReference type="InterPro" id="IPR020845">
    <property type="entry name" value="AMP-binding_CS"/>
</dbReference>
<feature type="domain" description="Carrier" evidence="4">
    <location>
        <begin position="2004"/>
        <end position="2079"/>
    </location>
</feature>
<accession>A0ABS7GHK1</accession>
<dbReference type="Gene3D" id="3.40.50.12780">
    <property type="entry name" value="N-terminal domain of ligase-like"/>
    <property type="match status" value="2"/>
</dbReference>
<reference evidence="5 6" key="1">
    <citation type="submission" date="2021-08" db="EMBL/GenBank/DDBJ databases">
        <title>The genome sequence of Chitinophaga sp. B61.</title>
        <authorList>
            <person name="Zhang X."/>
        </authorList>
    </citation>
    <scope>NUCLEOTIDE SEQUENCE [LARGE SCALE GENOMIC DNA]</scope>
    <source>
        <strain evidence="5 6">B61</strain>
    </source>
</reference>
<dbReference type="PANTHER" id="PTHR45527:SF1">
    <property type="entry name" value="FATTY ACID SYNTHASE"/>
    <property type="match status" value="1"/>
</dbReference>
<dbReference type="CDD" id="cd05930">
    <property type="entry name" value="A_NRPS"/>
    <property type="match status" value="1"/>
</dbReference>
<dbReference type="Pfam" id="PF13193">
    <property type="entry name" value="AMP-binding_C"/>
    <property type="match status" value="2"/>
</dbReference>
<dbReference type="InterPro" id="IPR042099">
    <property type="entry name" value="ANL_N_sf"/>
</dbReference>
<evidence type="ECO:0000256" key="2">
    <source>
        <dbReference type="ARBA" id="ARBA00022450"/>
    </source>
</evidence>
<dbReference type="InterPro" id="IPR025110">
    <property type="entry name" value="AMP-bd_C"/>
</dbReference>
<dbReference type="PROSITE" id="PS00455">
    <property type="entry name" value="AMP_BINDING"/>
    <property type="match status" value="1"/>
</dbReference>
<dbReference type="InterPro" id="IPR010071">
    <property type="entry name" value="AA_adenyl_dom"/>
</dbReference>
<dbReference type="EMBL" id="JAICCF010000004">
    <property type="protein sequence ID" value="MBW8687176.1"/>
    <property type="molecule type" value="Genomic_DNA"/>
</dbReference>
<dbReference type="SUPFAM" id="SSF47336">
    <property type="entry name" value="ACP-like"/>
    <property type="match status" value="2"/>
</dbReference>
<keyword evidence="2" id="KW-0596">Phosphopantetheine</keyword>
<dbReference type="PANTHER" id="PTHR45527">
    <property type="entry name" value="NONRIBOSOMAL PEPTIDE SYNTHETASE"/>
    <property type="match status" value="1"/>
</dbReference>
<comment type="cofactor">
    <cofactor evidence="1">
        <name>pantetheine 4'-phosphate</name>
        <dbReference type="ChEBI" id="CHEBI:47942"/>
    </cofactor>
</comment>
<dbReference type="InterPro" id="IPR001242">
    <property type="entry name" value="Condensation_dom"/>
</dbReference>
<name>A0ABS7GHK1_9BACT</name>
<dbReference type="Proteomes" id="UP000812961">
    <property type="component" value="Unassembled WGS sequence"/>
</dbReference>
<dbReference type="Pfam" id="PF00550">
    <property type="entry name" value="PP-binding"/>
    <property type="match status" value="2"/>
</dbReference>
<evidence type="ECO:0000256" key="1">
    <source>
        <dbReference type="ARBA" id="ARBA00001957"/>
    </source>
</evidence>
<dbReference type="Pfam" id="PF00501">
    <property type="entry name" value="AMP-binding"/>
    <property type="match status" value="2"/>
</dbReference>
<dbReference type="CDD" id="cd17646">
    <property type="entry name" value="A_NRPS_AB3403-like"/>
    <property type="match status" value="1"/>
</dbReference>
<feature type="domain" description="Carrier" evidence="4">
    <location>
        <begin position="953"/>
        <end position="1028"/>
    </location>
</feature>
<keyword evidence="6" id="KW-1185">Reference proteome</keyword>
<keyword evidence="3" id="KW-0597">Phosphoprotein</keyword>
<dbReference type="RefSeq" id="WP_220252499.1">
    <property type="nucleotide sequence ID" value="NZ_JAICCF010000004.1"/>
</dbReference>
<dbReference type="SMART" id="SM00823">
    <property type="entry name" value="PKS_PP"/>
    <property type="match status" value="2"/>
</dbReference>
<dbReference type="SUPFAM" id="SSF52777">
    <property type="entry name" value="CoA-dependent acyltransferases"/>
    <property type="match status" value="4"/>
</dbReference>
<sequence length="2094" mass="237605">MKTASIHIEDVYPMSDIQKGMVFLTLKNPHAAVYHDQFVYYVPRIDDQERFTKALRLMMDIHPILRTGFDLENYSQQVQIVYKDIAPSCAFEDIRSLDEEEQEAYIRDFMLEDRYKPYDFKQAPLWRINLFDLDDINSLYLIQFHHAILDGWSMASFNTQLFNIYAALQSDSDYRPAPLQASVKDAIVEEIAERNNVKTIEFWKEKLEDYNKLNIFTSVPVFDEYRKHLSREMTRQLKEQVVKDGVSYKNVIYGAFTYVLKVLAREDDFVCGIVSNTRPVIKDGDKVLGCFLNTLPMRLAFGNYKDLTWLEYFRAIEADMTVLKTKDRSTLYEISRISGKKMGAENPFFDILFNYIDFYNIYKELSLSSTEAKHLKKQKNIKLRSYEATNTYLDINLIDGTDDSIELHYKSTRVLTPGITLEKIQGYLEEVLSVYLSTPDAKINMTKFLSADDQDQINNFNATDTAYADKVVLDLFEEQVSTAPERIAVSDGNAQLSYGMLNEMTGQLADYLHQQYTIGAEELVGIRLDRSTDMLVAILGILKAGAAYVPVDMHYPEERISYIQADSRYKVCIDAAFMERFVQVRANYDSQYRIDGTYAYAIYTSGSTGEPKGVLNSHAGLYNRLLWMRDELGITADDIILQKTPYTFDVSVWELLLPGITGSELVFAKPEGHKDPAYLQELIYNKQITVLHFVPSMLGIFLEQLEPGKCDSLQHVVCSGEALPASMVADFKRRLPGVRLYNLYGPTEAAIDVTFVELTNAVNVTIGKPVANTRIYIVDEQLQQQPIGVPGELLIEGVQVAAGYLNKPALSAERFIPSPFRAGERIYRTGDLAKWLPDGEIAYLGRIDHQVKIRGNRIELGEIETKLEESPYVEQGVVVVKGEGAHRYLAAYVIPAEGYDQDELYAYLSARLPEYMVPGVITTMESFPLTVSGKLDRKALPEPVLNSSDSYVAPRTDNEQRLAEIWMKVLGITQVGIHDNFFRIGGDSILSIRLISRVNKVFNVTLTIGQLYEAGTIAQLSVLLEDQLLAHASRSRIKEEITARVDSLRERILPQIPGAADVYPMSDIQKGMVILSTLNPQAGVYHDQFVFHMPASDPVLFREAFSRLVSRHATLRTHFDLTTYGEEVQIVDESISFDIEYHDLRNHESSAQEQHIREFMVSERQRPFNTSTNMWRADVFRLSQEMDMLVLQFHHAILDGWSVASLNTELIQTYQQIEQQLALPIEPLKSTYRDAVIEELYEKHNADTIGFWKQELSDYKRLNIFRNIGTVKGYTKQYDTEFIYKLKKKCRTEGISLKTVFYGALTYVLKVLSCEEDFVLGMVTNNRPVIEDGDKILGCFLNTIPVRNRLQNSHHLSWIEYFKNIEQQLSDLRSKERLTLYEIARVTNEKSSVGAPFFDILFNYADFHIYNNLGTVSGAAGKSFSEKRLNVTSYEATNTDFDIDVIVSRDTVRLTYSLRNMLRPDISLEQFQEYMDQVLSAFLQHPDQATGNTELISTTEKEKILSLFSVSETPYKVAATIPELLRKQVARHAQKAALVDREKEISYAELEEYSNQFADYLQQHHHIQKGDFVVVEMERCAWMIIAMLGVMKAGAVHVPVNPQYPDAHKGFIYNDCNASLVINDNFVGAFVAVKETYGKSFTSEVTGEDLAYVIYTSGSTGQPKGVLIRHASLADYAFTFRAYFQLTAEDSIVQQASIAFDTSMEEIFPMLISGGAVVIYNGQNDIDQLFQLCEDYRISILSTNPFVLQHLNSVYDKYSFAFRALISGGDVLKPTYISNLWEKVAIYNTYGPTETTVCATYHKVAAIDHILPIGKPIANRSVYLLYPETVQLTPVGAIGEICISGAGVSAGYLNRPALTAEKFVADPFHAGQQMFRTGDLGRWLPDGSIEFFGRKDDQVKIRGYRIEPGEVEAVLLRAEGIKDATVLAKGANDESRQLVAYIVPGEAYVKEALLAHMKKLLPEYMVPALFVEMEALPQTLNGKTDKKALPWPIDVQTQAVEFELPEGPEEQQLAAIWKEVLHLEVIGVRNNFFELGGTSITVLKLRQRIEQEMGIAVNIVDLFTHNTIRDFAAFIRPGGLEEIADNTMSEVLKF</sequence>
<dbReference type="Gene3D" id="1.10.1200.10">
    <property type="entry name" value="ACP-like"/>
    <property type="match status" value="2"/>
</dbReference>
<dbReference type="PROSITE" id="PS00012">
    <property type="entry name" value="PHOSPHOPANTETHEINE"/>
    <property type="match status" value="1"/>
</dbReference>
<proteinExistence type="predicted"/>
<evidence type="ECO:0000259" key="4">
    <source>
        <dbReference type="PROSITE" id="PS50075"/>
    </source>
</evidence>
<dbReference type="InterPro" id="IPR006162">
    <property type="entry name" value="Ppantetheine_attach_site"/>
</dbReference>
<dbReference type="NCBIfam" id="TIGR01733">
    <property type="entry name" value="AA-adenyl-dom"/>
    <property type="match status" value="2"/>
</dbReference>
<dbReference type="InterPro" id="IPR045851">
    <property type="entry name" value="AMP-bd_C_sf"/>
</dbReference>
<dbReference type="Pfam" id="PF00668">
    <property type="entry name" value="Condensation"/>
    <property type="match status" value="2"/>
</dbReference>
<evidence type="ECO:0000313" key="5">
    <source>
        <dbReference type="EMBL" id="MBW8687176.1"/>
    </source>
</evidence>
<gene>
    <name evidence="5" type="ORF">K1Y79_22755</name>
</gene>
<protein>
    <submittedName>
        <fullName evidence="5">Amino acid adenylation domain-containing protein</fullName>
    </submittedName>
</protein>